<evidence type="ECO:0000313" key="2">
    <source>
        <dbReference type="EMBL" id="OGY58176.1"/>
    </source>
</evidence>
<evidence type="ECO:0000313" key="3">
    <source>
        <dbReference type="Proteomes" id="UP000178651"/>
    </source>
</evidence>
<dbReference type="AlphaFoldDB" id="A0A1G1Z2E8"/>
<dbReference type="GO" id="GO:0005886">
    <property type="term" value="C:plasma membrane"/>
    <property type="evidence" value="ECO:0007669"/>
    <property type="project" value="TreeGrafter"/>
</dbReference>
<sequence length="99" mass="11523">MLLITLALMSSFISSYVPKIALVIYVLLILTHQFYGVSLYVRRLHDLNKSGWYALWFLVPLVNIYWALVLLFRKGEEGENKYGILDKDAKLIKTIFKLV</sequence>
<accession>A0A1G1Z2E8</accession>
<dbReference type="PANTHER" id="PTHR34980">
    <property type="entry name" value="INNER MEMBRANE PROTEIN-RELATED-RELATED"/>
    <property type="match status" value="1"/>
</dbReference>
<dbReference type="Pfam" id="PF05656">
    <property type="entry name" value="DUF805"/>
    <property type="match status" value="1"/>
</dbReference>
<protein>
    <recommendedName>
        <fullName evidence="4">DUF805 domain-containing protein</fullName>
    </recommendedName>
</protein>
<dbReference type="InterPro" id="IPR008523">
    <property type="entry name" value="DUF805"/>
</dbReference>
<feature type="transmembrane region" description="Helical" evidence="1">
    <location>
        <begin position="20"/>
        <end position="41"/>
    </location>
</feature>
<dbReference type="EMBL" id="MHIU01000001">
    <property type="protein sequence ID" value="OGY58176.1"/>
    <property type="molecule type" value="Genomic_DNA"/>
</dbReference>
<gene>
    <name evidence="2" type="ORF">A3D47_00160</name>
</gene>
<feature type="transmembrane region" description="Helical" evidence="1">
    <location>
        <begin position="53"/>
        <end position="72"/>
    </location>
</feature>
<evidence type="ECO:0000256" key="1">
    <source>
        <dbReference type="SAM" id="Phobius"/>
    </source>
</evidence>
<dbReference type="Proteomes" id="UP000178651">
    <property type="component" value="Unassembled WGS sequence"/>
</dbReference>
<organism evidence="2 3">
    <name type="scientific">Candidatus Colwellbacteria bacterium RIFCSPHIGHO2_02_FULL_43_15</name>
    <dbReference type="NCBI Taxonomy" id="1797686"/>
    <lineage>
        <taxon>Bacteria</taxon>
        <taxon>Candidatus Colwelliibacteriota</taxon>
    </lineage>
</organism>
<comment type="caution">
    <text evidence="2">The sequence shown here is derived from an EMBL/GenBank/DDBJ whole genome shotgun (WGS) entry which is preliminary data.</text>
</comment>
<name>A0A1G1Z2E8_9BACT</name>
<keyword evidence="1" id="KW-0472">Membrane</keyword>
<proteinExistence type="predicted"/>
<keyword evidence="1" id="KW-0812">Transmembrane</keyword>
<reference evidence="2 3" key="1">
    <citation type="journal article" date="2016" name="Nat. Commun.">
        <title>Thousands of microbial genomes shed light on interconnected biogeochemical processes in an aquifer system.</title>
        <authorList>
            <person name="Anantharaman K."/>
            <person name="Brown C.T."/>
            <person name="Hug L.A."/>
            <person name="Sharon I."/>
            <person name="Castelle C.J."/>
            <person name="Probst A.J."/>
            <person name="Thomas B.C."/>
            <person name="Singh A."/>
            <person name="Wilkins M.J."/>
            <person name="Karaoz U."/>
            <person name="Brodie E.L."/>
            <person name="Williams K.H."/>
            <person name="Hubbard S.S."/>
            <person name="Banfield J.F."/>
        </authorList>
    </citation>
    <scope>NUCLEOTIDE SEQUENCE [LARGE SCALE GENOMIC DNA]</scope>
</reference>
<evidence type="ECO:0008006" key="4">
    <source>
        <dbReference type="Google" id="ProtNLM"/>
    </source>
</evidence>
<keyword evidence="1" id="KW-1133">Transmembrane helix</keyword>